<evidence type="ECO:0000313" key="3">
    <source>
        <dbReference type="Proteomes" id="UP001383192"/>
    </source>
</evidence>
<dbReference type="PANTHER" id="PTHR34706:SF1">
    <property type="entry name" value="VWFA DOMAIN-CONTAINING PROTEIN"/>
    <property type="match status" value="1"/>
</dbReference>
<evidence type="ECO:0000259" key="1">
    <source>
        <dbReference type="PROSITE" id="PS50234"/>
    </source>
</evidence>
<keyword evidence="3" id="KW-1185">Reference proteome</keyword>
<dbReference type="Proteomes" id="UP001383192">
    <property type="component" value="Unassembled WGS sequence"/>
</dbReference>
<dbReference type="InterPro" id="IPR002035">
    <property type="entry name" value="VWF_A"/>
</dbReference>
<dbReference type="PANTHER" id="PTHR34706">
    <property type="entry name" value="SLR1338 PROTEIN"/>
    <property type="match status" value="1"/>
</dbReference>
<reference evidence="2 3" key="1">
    <citation type="submission" date="2024-01" db="EMBL/GenBank/DDBJ databases">
        <title>A draft genome for a cacao thread blight-causing isolate of Paramarasmius palmivorus.</title>
        <authorList>
            <person name="Baruah I.K."/>
            <person name="Bukari Y."/>
            <person name="Amoako-Attah I."/>
            <person name="Meinhardt L.W."/>
            <person name="Bailey B.A."/>
            <person name="Cohen S.P."/>
        </authorList>
    </citation>
    <scope>NUCLEOTIDE SEQUENCE [LARGE SCALE GENOMIC DNA]</scope>
    <source>
        <strain evidence="2 3">GH-12</strain>
    </source>
</reference>
<proteinExistence type="predicted"/>
<name>A0AAW0C6I2_9AGAR</name>
<protein>
    <recommendedName>
        <fullName evidence="1">VWFA domain-containing protein</fullName>
    </recommendedName>
</protein>
<sequence>MHIRSKASEDLLQQLKHFDVIIVLDDSGSMKGSRWKQAGKALTKLAPLAAKYNEDGVEIQFLNRSEVHRSLKSKSQVKEVFDSVVPFGGTPIGQKLRILLNAYITRYEEDETTKPVIFLLITDGAPTDPHPNNEVKKVIVEFASKLDSLKARLSQVGIQFLQVGDDDAATRFLTSLDDDLKRQHGIRDMIDTTPSTKDKSLNVVKALLGAVNRRMDGIENPRTLEPTTTQRLLPVPIAFAALSIGF</sequence>
<dbReference type="SUPFAM" id="SSF53300">
    <property type="entry name" value="vWA-like"/>
    <property type="match status" value="1"/>
</dbReference>
<dbReference type="EMBL" id="JAYKXP010000056">
    <property type="protein sequence ID" value="KAK7034647.1"/>
    <property type="molecule type" value="Genomic_DNA"/>
</dbReference>
<comment type="caution">
    <text evidence="2">The sequence shown here is derived from an EMBL/GenBank/DDBJ whole genome shotgun (WGS) entry which is preliminary data.</text>
</comment>
<accession>A0AAW0C6I2</accession>
<organism evidence="2 3">
    <name type="scientific">Paramarasmius palmivorus</name>
    <dbReference type="NCBI Taxonomy" id="297713"/>
    <lineage>
        <taxon>Eukaryota</taxon>
        <taxon>Fungi</taxon>
        <taxon>Dikarya</taxon>
        <taxon>Basidiomycota</taxon>
        <taxon>Agaricomycotina</taxon>
        <taxon>Agaricomycetes</taxon>
        <taxon>Agaricomycetidae</taxon>
        <taxon>Agaricales</taxon>
        <taxon>Marasmiineae</taxon>
        <taxon>Marasmiaceae</taxon>
        <taxon>Paramarasmius</taxon>
    </lineage>
</organism>
<dbReference type="InterPro" id="IPR036465">
    <property type="entry name" value="vWFA_dom_sf"/>
</dbReference>
<dbReference type="SMART" id="SM00327">
    <property type="entry name" value="VWA"/>
    <property type="match status" value="1"/>
</dbReference>
<gene>
    <name evidence="2" type="ORF">VNI00_012289</name>
</gene>
<dbReference type="Pfam" id="PF00092">
    <property type="entry name" value="VWA"/>
    <property type="match status" value="1"/>
</dbReference>
<dbReference type="Gene3D" id="3.40.50.410">
    <property type="entry name" value="von Willebrand factor, type A domain"/>
    <property type="match status" value="1"/>
</dbReference>
<dbReference type="AlphaFoldDB" id="A0AAW0C6I2"/>
<dbReference type="PROSITE" id="PS50234">
    <property type="entry name" value="VWFA"/>
    <property type="match status" value="1"/>
</dbReference>
<evidence type="ECO:0000313" key="2">
    <source>
        <dbReference type="EMBL" id="KAK7034647.1"/>
    </source>
</evidence>
<feature type="domain" description="VWFA" evidence="1">
    <location>
        <begin position="19"/>
        <end position="211"/>
    </location>
</feature>